<feature type="domain" description="ABC transmembrane type-1" evidence="13">
    <location>
        <begin position="35"/>
        <end position="318"/>
    </location>
</feature>
<dbReference type="CDD" id="cd18543">
    <property type="entry name" value="ABC_6TM_Rv0194_D1_like"/>
    <property type="match status" value="1"/>
</dbReference>
<dbReference type="CDD" id="cd18546">
    <property type="entry name" value="ABC_6TM_Rv0194_D2_like"/>
    <property type="match status" value="1"/>
</dbReference>
<dbReference type="Gene3D" id="1.20.1560.10">
    <property type="entry name" value="ABC transporter type 1, transmembrane domain"/>
    <property type="match status" value="2"/>
</dbReference>
<dbReference type="SUPFAM" id="SSF52540">
    <property type="entry name" value="P-loop containing nucleoside triphosphate hydrolases"/>
    <property type="match status" value="2"/>
</dbReference>
<feature type="domain" description="ABC transporter" evidence="12">
    <location>
        <begin position="352"/>
        <end position="589"/>
    </location>
</feature>
<dbReference type="Pfam" id="PF00005">
    <property type="entry name" value="ABC_tran"/>
    <property type="match status" value="2"/>
</dbReference>
<feature type="compositionally biased region" description="Low complexity" evidence="10">
    <location>
        <begin position="590"/>
        <end position="611"/>
    </location>
</feature>
<feature type="transmembrane region" description="Helical" evidence="11">
    <location>
        <begin position="920"/>
        <end position="943"/>
    </location>
</feature>
<dbReference type="Gene3D" id="3.40.50.300">
    <property type="entry name" value="P-loop containing nucleotide triphosphate hydrolases"/>
    <property type="match status" value="2"/>
</dbReference>
<dbReference type="GO" id="GO:0005886">
    <property type="term" value="C:plasma membrane"/>
    <property type="evidence" value="ECO:0007669"/>
    <property type="project" value="UniProtKB-SubCell"/>
</dbReference>
<evidence type="ECO:0000256" key="3">
    <source>
        <dbReference type="ARBA" id="ARBA00022475"/>
    </source>
</evidence>
<dbReference type="KEGG" id="req:REQ_14720"/>
<dbReference type="InterPro" id="IPR027417">
    <property type="entry name" value="P-loop_NTPase"/>
</dbReference>
<dbReference type="GO" id="GO:0015421">
    <property type="term" value="F:ABC-type oligopeptide transporter activity"/>
    <property type="evidence" value="ECO:0007669"/>
    <property type="project" value="TreeGrafter"/>
</dbReference>
<dbReference type="InterPro" id="IPR003593">
    <property type="entry name" value="AAA+_ATPase"/>
</dbReference>
<feature type="transmembrane region" description="Helical" evidence="11">
    <location>
        <begin position="807"/>
        <end position="833"/>
    </location>
</feature>
<feature type="transmembrane region" description="Helical" evidence="11">
    <location>
        <begin position="69"/>
        <end position="90"/>
    </location>
</feature>
<dbReference type="PROSITE" id="PS00211">
    <property type="entry name" value="ABC_TRANSPORTER_1"/>
    <property type="match status" value="1"/>
</dbReference>
<feature type="transmembrane region" description="Helical" evidence="11">
    <location>
        <begin position="736"/>
        <end position="760"/>
    </location>
</feature>
<dbReference type="InterPro" id="IPR003439">
    <property type="entry name" value="ABC_transporter-like_ATP-bd"/>
</dbReference>
<dbReference type="PANTHER" id="PTHR43394:SF1">
    <property type="entry name" value="ATP-BINDING CASSETTE SUB-FAMILY B MEMBER 10, MITOCHONDRIAL"/>
    <property type="match status" value="1"/>
</dbReference>
<feature type="transmembrane region" description="Helical" evidence="11">
    <location>
        <begin position="34"/>
        <end position="54"/>
    </location>
</feature>
<organism evidence="14">
    <name type="scientific">Rhodococcus hoagii (strain 103S)</name>
    <name type="common">Rhodococcus equi</name>
    <dbReference type="NCBI Taxonomy" id="685727"/>
    <lineage>
        <taxon>Bacteria</taxon>
        <taxon>Bacillati</taxon>
        <taxon>Actinomycetota</taxon>
        <taxon>Actinomycetes</taxon>
        <taxon>Mycobacteriales</taxon>
        <taxon>Nocardiaceae</taxon>
        <taxon>Prescottella</taxon>
    </lineage>
</organism>
<evidence type="ECO:0000313" key="15">
    <source>
        <dbReference type="Proteomes" id="UP000006892"/>
    </source>
</evidence>
<dbReference type="GO" id="GO:0005524">
    <property type="term" value="F:ATP binding"/>
    <property type="evidence" value="ECO:0007669"/>
    <property type="project" value="UniProtKB-KW"/>
</dbReference>
<evidence type="ECO:0000256" key="2">
    <source>
        <dbReference type="ARBA" id="ARBA00022448"/>
    </source>
</evidence>
<comment type="similarity">
    <text evidence="9">Belongs to the ABC transporter superfamily. Lipid exporter (TC 3.A.1.106) family.</text>
</comment>
<feature type="transmembrane region" description="Helical" evidence="11">
    <location>
        <begin position="287"/>
        <end position="305"/>
    </location>
</feature>
<evidence type="ECO:0000259" key="13">
    <source>
        <dbReference type="PROSITE" id="PS50929"/>
    </source>
</evidence>
<evidence type="ECO:0000256" key="1">
    <source>
        <dbReference type="ARBA" id="ARBA00004651"/>
    </source>
</evidence>
<feature type="transmembrane region" description="Helical" evidence="11">
    <location>
        <begin position="146"/>
        <end position="168"/>
    </location>
</feature>
<keyword evidence="4 11" id="KW-0812">Transmembrane</keyword>
<dbReference type="EMBL" id="FN563149">
    <property type="protein sequence ID" value="CBH47551.1"/>
    <property type="molecule type" value="Genomic_DNA"/>
</dbReference>
<feature type="transmembrane region" description="Helical" evidence="11">
    <location>
        <begin position="259"/>
        <end position="281"/>
    </location>
</feature>
<evidence type="ECO:0000256" key="5">
    <source>
        <dbReference type="ARBA" id="ARBA00022741"/>
    </source>
</evidence>
<feature type="transmembrane region" description="Helical" evidence="11">
    <location>
        <begin position="697"/>
        <end position="724"/>
    </location>
</feature>
<gene>
    <name evidence="14" type="ordered locus">REQ_14720</name>
</gene>
<evidence type="ECO:0000256" key="11">
    <source>
        <dbReference type="SAM" id="Phobius"/>
    </source>
</evidence>
<evidence type="ECO:0000256" key="7">
    <source>
        <dbReference type="ARBA" id="ARBA00022989"/>
    </source>
</evidence>
<dbReference type="PROSITE" id="PS50929">
    <property type="entry name" value="ABC_TM1F"/>
    <property type="match status" value="2"/>
</dbReference>
<evidence type="ECO:0000256" key="9">
    <source>
        <dbReference type="ARBA" id="ARBA00061644"/>
    </source>
</evidence>
<keyword evidence="5" id="KW-0547">Nucleotide-binding</keyword>
<feature type="transmembrane region" description="Helical" evidence="11">
    <location>
        <begin position="839"/>
        <end position="857"/>
    </location>
</feature>
<dbReference type="InterPro" id="IPR017871">
    <property type="entry name" value="ABC_transporter-like_CS"/>
</dbReference>
<keyword evidence="8 11" id="KW-0472">Membrane</keyword>
<feature type="compositionally biased region" description="Gly residues" evidence="10">
    <location>
        <begin position="637"/>
        <end position="650"/>
    </location>
</feature>
<comment type="subcellular location">
    <subcellularLocation>
        <location evidence="1">Cell membrane</location>
        <topology evidence="1">Multi-pass membrane protein</topology>
    </subcellularLocation>
</comment>
<keyword evidence="7 11" id="KW-1133">Transmembrane helix</keyword>
<dbReference type="GO" id="GO:0016887">
    <property type="term" value="F:ATP hydrolysis activity"/>
    <property type="evidence" value="ECO:0007669"/>
    <property type="project" value="InterPro"/>
</dbReference>
<dbReference type="SMART" id="SM00382">
    <property type="entry name" value="AAA"/>
    <property type="match status" value="2"/>
</dbReference>
<feature type="transmembrane region" description="Helical" evidence="11">
    <location>
        <begin position="949"/>
        <end position="967"/>
    </location>
</feature>
<dbReference type="InterPro" id="IPR039421">
    <property type="entry name" value="Type_1_exporter"/>
</dbReference>
<feature type="transmembrane region" description="Helical" evidence="11">
    <location>
        <begin position="174"/>
        <end position="193"/>
    </location>
</feature>
<dbReference type="FunFam" id="3.40.50.300:FF:000299">
    <property type="entry name" value="ABC transporter ATP-binding protein/permease"/>
    <property type="match status" value="2"/>
</dbReference>
<dbReference type="Pfam" id="PF00664">
    <property type="entry name" value="ABC_membrane"/>
    <property type="match status" value="2"/>
</dbReference>
<dbReference type="InterPro" id="IPR011527">
    <property type="entry name" value="ABC1_TM_dom"/>
</dbReference>
<dbReference type="InterPro" id="IPR036640">
    <property type="entry name" value="ABC1_TM_sf"/>
</dbReference>
<keyword evidence="3" id="KW-1003">Cell membrane</keyword>
<feature type="domain" description="ABC transmembrane type-1" evidence="13">
    <location>
        <begin position="700"/>
        <end position="982"/>
    </location>
</feature>
<proteinExistence type="inferred from homology"/>
<name>A0A3S5Y4Y2_RHOH1</name>
<dbReference type="AlphaFoldDB" id="A0A3S5Y4Y2"/>
<evidence type="ECO:0000259" key="12">
    <source>
        <dbReference type="PROSITE" id="PS50893"/>
    </source>
</evidence>
<dbReference type="Proteomes" id="UP001154400">
    <property type="component" value="Chromosome"/>
</dbReference>
<keyword evidence="6" id="KW-0067">ATP-binding</keyword>
<sequence>MIGMATQDATPVTDIRRGWIRRLAAECFSHRRTAVGALAVTAVAALIDIVFPLLTKVAVDAASGVESSATRVIAGVAALIALLGVVRFGCQYGRRMLAGRLSLDVQHDLRLGLLGSLQRLDGRGQDQIRTGQVVSRSITDLQLVQGLLAMVPMSAGVVLQFVLALVIMAWLSPLLTLVALVVVPAVALVVYLVRPTLFAATWSAQQRAADLAQHVEETVTGVRVVKGFGQESRAVDQLEGLGRTLYAERLRAARINARFAPSMAAIPQLGLVGVVALGGYLALHDRITVGTFLAFAAYVATMTAATRTLSQVVIMAQLSRAAVERVYEVIDTEPEVSDPPHPIDLPDGPLGVRLRDVGFGFDADRAVLSGLDLTIAPGESVAVVGPAGSGKTALSLLLPRFYTPSAGTVALTADGREFDVADVRADQLREAVGLVFDEPFLFSDTIAANIALGRPDASAEEIRAAAKLAQADEFVSALADGYDTVVGERGLTLSGGQRQRVALARALLVDPRVLILDDATSAVDATTEAVIFDAIRSGRERTTLILAHRRSTLTLADRVAVLDEGRIIDIGTVDELDERCPLFRALLASPDPTDTTEDAAPVATAPDPTEAQLWPDVEDDDGEYATGDGTPARPGHGHGGGGGHMSGALGGVAATPELRRAVDALPPADEDPETDTRKLRRDDPEFRLSRLLRPVRWILAGVVVCLALDSLIGITFPAIVRYAIDHGIVPGDSGPLWAAAALGTVLALIGWLVVAVLTVITARAGERVLFGLRVRSYAHLQRLGLDYYERELSGRIMTRMTTDVDALSSFIQTGLSTAVVSLLTLVGIAVALLVTDATLALVALAALVPLTIATVVFRRVSSTAYSVSRERISLVNAEFQENVAGLRAAQAYRREEFTAQRFAERADSYRRSRMRSQRAISVYFPFITLLSDLALAAVVFVGAQRVADGSATAGTLVAFVLYLGLLFGPIQQLSQVFDGYQQADVGLRRIGDLLATPSSIETAGAEHTVPISGHLRGDVTFDDVSFRYQGAESDALSDVSLHIPPGTTVALVGRTGAGKSTVVKLLARFYDPTTGSVRVDSEDLRRYPLHDYRRRLGVVPQEAHLFTGTVASNIAYGRPEASRAEIEAAARAVGALPTIAALRGGMNQPIGERGQGLSAGQRQLIALARAEMVDPDVLLLDEATATLDPATERLVLESNRMVTRKRTSVVVAHRLATAARADLVVVVDGGRIVESGAHSALRHAGGHYTRLCDAAAREQGNNRSARTVFDGDPIATV</sequence>
<keyword evidence="2" id="KW-0813">Transport</keyword>
<evidence type="ECO:0000256" key="8">
    <source>
        <dbReference type="ARBA" id="ARBA00023136"/>
    </source>
</evidence>
<evidence type="ECO:0000256" key="4">
    <source>
        <dbReference type="ARBA" id="ARBA00022692"/>
    </source>
</evidence>
<feature type="domain" description="ABC transporter" evidence="12">
    <location>
        <begin position="1019"/>
        <end position="1254"/>
    </location>
</feature>
<dbReference type="PANTHER" id="PTHR43394">
    <property type="entry name" value="ATP-DEPENDENT PERMEASE MDL1, MITOCHONDRIAL"/>
    <property type="match status" value="1"/>
</dbReference>
<reference evidence="14" key="1">
    <citation type="journal article" date="2010" name="PLoS Genet.">
        <title>The genome of a pathogenic rhodococcus: cooptive virulence underpinned by key gene acquisitions.</title>
        <authorList>
            <person name="Letek M."/>
            <person name="Gonzalez P."/>
            <person name="Macarthur I."/>
            <person name="Rodriguez H."/>
            <person name="Freeman T.C."/>
            <person name="Valero-Rello A."/>
            <person name="Blanco M."/>
            <person name="Buckley T."/>
            <person name="Cherevach I."/>
            <person name="Fahey R."/>
            <person name="Hapeshi A."/>
            <person name="Holdstock J."/>
            <person name="Leadon D."/>
            <person name="Navas J."/>
            <person name="Ocampo A."/>
            <person name="Quail M.A."/>
            <person name="Sanders M."/>
            <person name="Scortti M.M."/>
            <person name="Prescott J.F."/>
            <person name="Fogarty U."/>
            <person name="Meijer W.G."/>
            <person name="Parkhill J."/>
            <person name="Bentley S.D."/>
            <person name="Vazquez-Boland J.A."/>
        </authorList>
    </citation>
    <scope>NUCLEOTIDE SEQUENCE [LARGE SCALE GENOMIC DNA]</scope>
    <source>
        <strain evidence="14 15">103S</strain>
    </source>
</reference>
<accession>A0A3S5Y4Y2</accession>
<evidence type="ECO:0000313" key="14">
    <source>
        <dbReference type="EMBL" id="CBH47551.1"/>
    </source>
</evidence>
<feature type="region of interest" description="Disordered" evidence="10">
    <location>
        <begin position="588"/>
        <end position="650"/>
    </location>
</feature>
<dbReference type="PROSITE" id="PS50893">
    <property type="entry name" value="ABC_TRANSPORTER_2"/>
    <property type="match status" value="2"/>
</dbReference>
<protein>
    <submittedName>
        <fullName evidence="14">ABC transporter integral membrane/ATPase subunits</fullName>
    </submittedName>
</protein>
<evidence type="ECO:0000256" key="6">
    <source>
        <dbReference type="ARBA" id="ARBA00022840"/>
    </source>
</evidence>
<evidence type="ECO:0000256" key="10">
    <source>
        <dbReference type="SAM" id="MobiDB-lite"/>
    </source>
</evidence>
<dbReference type="SUPFAM" id="SSF90123">
    <property type="entry name" value="ABC transporter transmembrane region"/>
    <property type="match status" value="2"/>
</dbReference>